<dbReference type="CDD" id="cd06158">
    <property type="entry name" value="S2P-M50_like_1"/>
    <property type="match status" value="1"/>
</dbReference>
<feature type="domain" description="Peptidase M50" evidence="15">
    <location>
        <begin position="127"/>
        <end position="160"/>
    </location>
</feature>
<comment type="similarity">
    <text evidence="3">Belongs to the peptidase M50B family.</text>
</comment>
<evidence type="ECO:0000256" key="13">
    <source>
        <dbReference type="SAM" id="Phobius"/>
    </source>
</evidence>
<keyword evidence="10 13" id="KW-1133">Transmembrane helix</keyword>
<comment type="caution">
    <text evidence="16">The sequence shown here is derived from an EMBL/GenBank/DDBJ whole genome shotgun (WGS) entry which is preliminary data.</text>
</comment>
<protein>
    <submittedName>
        <fullName evidence="16">Site-2 protease family protein</fullName>
    </submittedName>
</protein>
<comment type="cofactor">
    <cofactor evidence="1">
        <name>Zn(2+)</name>
        <dbReference type="ChEBI" id="CHEBI:29105"/>
    </cofactor>
</comment>
<keyword evidence="9" id="KW-0862">Zinc</keyword>
<evidence type="ECO:0000313" key="16">
    <source>
        <dbReference type="EMBL" id="PIP19830.1"/>
    </source>
</evidence>
<evidence type="ECO:0000256" key="14">
    <source>
        <dbReference type="SAM" id="SignalP"/>
    </source>
</evidence>
<evidence type="ECO:0000256" key="10">
    <source>
        <dbReference type="ARBA" id="ARBA00022989"/>
    </source>
</evidence>
<dbReference type="GO" id="GO:0046872">
    <property type="term" value="F:metal ion binding"/>
    <property type="evidence" value="ECO:0007669"/>
    <property type="project" value="UniProtKB-KW"/>
</dbReference>
<keyword evidence="8" id="KW-0378">Hydrolase</keyword>
<evidence type="ECO:0000256" key="12">
    <source>
        <dbReference type="ARBA" id="ARBA00023136"/>
    </source>
</evidence>
<keyword evidence="4" id="KW-1003">Cell membrane</keyword>
<feature type="transmembrane region" description="Helical" evidence="13">
    <location>
        <begin position="171"/>
        <end position="193"/>
    </location>
</feature>
<dbReference type="Proteomes" id="UP000231292">
    <property type="component" value="Unassembled WGS sequence"/>
</dbReference>
<evidence type="ECO:0000256" key="4">
    <source>
        <dbReference type="ARBA" id="ARBA00022475"/>
    </source>
</evidence>
<dbReference type="InterPro" id="IPR052348">
    <property type="entry name" value="Metallopeptidase_M50B"/>
</dbReference>
<keyword evidence="12 13" id="KW-0472">Membrane</keyword>
<reference evidence="16 17" key="1">
    <citation type="submission" date="2017-09" db="EMBL/GenBank/DDBJ databases">
        <title>Depth-based differentiation of microbial function through sediment-hosted aquifers and enrichment of novel symbionts in the deep terrestrial subsurface.</title>
        <authorList>
            <person name="Probst A.J."/>
            <person name="Ladd B."/>
            <person name="Jarett J.K."/>
            <person name="Geller-Mcgrath D.E."/>
            <person name="Sieber C.M."/>
            <person name="Emerson J.B."/>
            <person name="Anantharaman K."/>
            <person name="Thomas B.C."/>
            <person name="Malmstrom R."/>
            <person name="Stieglmeier M."/>
            <person name="Klingl A."/>
            <person name="Woyke T."/>
            <person name="Ryan C.M."/>
            <person name="Banfield J.F."/>
        </authorList>
    </citation>
    <scope>NUCLEOTIDE SEQUENCE [LARGE SCALE GENOMIC DNA]</scope>
    <source>
        <strain evidence="16">CG23_combo_of_CG06-09_8_20_14_all_41_10</strain>
    </source>
</reference>
<evidence type="ECO:0000256" key="1">
    <source>
        <dbReference type="ARBA" id="ARBA00001947"/>
    </source>
</evidence>
<dbReference type="AlphaFoldDB" id="A0A2G9YKR5"/>
<dbReference type="InterPro" id="IPR044537">
    <property type="entry name" value="Rip2-like"/>
</dbReference>
<comment type="subcellular location">
    <subcellularLocation>
        <location evidence="2">Cell membrane</location>
        <topology evidence="2">Multi-pass membrane protein</topology>
    </subcellularLocation>
</comment>
<dbReference type="InterPro" id="IPR008915">
    <property type="entry name" value="Peptidase_M50"/>
</dbReference>
<name>A0A2G9YKR5_9BACT</name>
<dbReference type="PANTHER" id="PTHR35864:SF1">
    <property type="entry name" value="ZINC METALLOPROTEASE YWHC-RELATED"/>
    <property type="match status" value="1"/>
</dbReference>
<evidence type="ECO:0000256" key="3">
    <source>
        <dbReference type="ARBA" id="ARBA00007931"/>
    </source>
</evidence>
<evidence type="ECO:0000313" key="17">
    <source>
        <dbReference type="Proteomes" id="UP000231292"/>
    </source>
</evidence>
<feature type="transmembrane region" description="Helical" evidence="13">
    <location>
        <begin position="91"/>
        <end position="115"/>
    </location>
</feature>
<dbReference type="GO" id="GO:0008237">
    <property type="term" value="F:metallopeptidase activity"/>
    <property type="evidence" value="ECO:0007669"/>
    <property type="project" value="UniProtKB-KW"/>
</dbReference>
<evidence type="ECO:0000256" key="6">
    <source>
        <dbReference type="ARBA" id="ARBA00022692"/>
    </source>
</evidence>
<feature type="signal peptide" evidence="14">
    <location>
        <begin position="1"/>
        <end position="22"/>
    </location>
</feature>
<evidence type="ECO:0000256" key="7">
    <source>
        <dbReference type="ARBA" id="ARBA00022723"/>
    </source>
</evidence>
<accession>A0A2G9YKR5</accession>
<keyword evidence="11" id="KW-0482">Metalloprotease</keyword>
<dbReference type="PANTHER" id="PTHR35864">
    <property type="entry name" value="ZINC METALLOPROTEASE MJ0611-RELATED"/>
    <property type="match status" value="1"/>
</dbReference>
<organism evidence="16 17">
    <name type="scientific">Candidatus Sherwoodlollariibacterium unditelluris</name>
    <dbReference type="NCBI Taxonomy" id="1974757"/>
    <lineage>
        <taxon>Bacteria</taxon>
        <taxon>Pseudomonadati</taxon>
        <taxon>Candidatus Omnitrophota</taxon>
        <taxon>Candidatus Sherwoodlollariibacterium</taxon>
    </lineage>
</organism>
<evidence type="ECO:0000256" key="2">
    <source>
        <dbReference type="ARBA" id="ARBA00004651"/>
    </source>
</evidence>
<evidence type="ECO:0000256" key="5">
    <source>
        <dbReference type="ARBA" id="ARBA00022670"/>
    </source>
</evidence>
<gene>
    <name evidence="16" type="ORF">COX41_00740</name>
</gene>
<proteinExistence type="inferred from homology"/>
<sequence length="203" mass="22062">MLVSFAASFCLLILAMSVHEFAHGWTAYKLGDETAKNSGRLTLNPLAHIDVFWTLILPLVLFISSSGRFVFGAAKPVPINYWALRNPKRDIILIGASGPAANFIFAGLLSIAIRIFPISGLLAAAILNLIVINVVLGVFNLIPIPPLDGSRILMGLLPEPLASHYASIEPYAFILLVVLISFGGFNWIVWPVVDFILKALKVN</sequence>
<feature type="chain" id="PRO_5013627957" evidence="14">
    <location>
        <begin position="23"/>
        <end position="203"/>
    </location>
</feature>
<dbReference type="EMBL" id="PCRK01000012">
    <property type="protein sequence ID" value="PIP19830.1"/>
    <property type="molecule type" value="Genomic_DNA"/>
</dbReference>
<keyword evidence="14" id="KW-0732">Signal</keyword>
<evidence type="ECO:0000256" key="9">
    <source>
        <dbReference type="ARBA" id="ARBA00022833"/>
    </source>
</evidence>
<feature type="transmembrane region" description="Helical" evidence="13">
    <location>
        <begin position="121"/>
        <end position="142"/>
    </location>
</feature>
<keyword evidence="5 16" id="KW-0645">Protease</keyword>
<keyword evidence="7" id="KW-0479">Metal-binding</keyword>
<keyword evidence="6 13" id="KW-0812">Transmembrane</keyword>
<dbReference type="Pfam" id="PF02163">
    <property type="entry name" value="Peptidase_M50"/>
    <property type="match status" value="1"/>
</dbReference>
<evidence type="ECO:0000256" key="8">
    <source>
        <dbReference type="ARBA" id="ARBA00022801"/>
    </source>
</evidence>
<dbReference type="GO" id="GO:0005886">
    <property type="term" value="C:plasma membrane"/>
    <property type="evidence" value="ECO:0007669"/>
    <property type="project" value="UniProtKB-SubCell"/>
</dbReference>
<evidence type="ECO:0000259" key="15">
    <source>
        <dbReference type="Pfam" id="PF02163"/>
    </source>
</evidence>
<evidence type="ECO:0000256" key="11">
    <source>
        <dbReference type="ARBA" id="ARBA00023049"/>
    </source>
</evidence>
<feature type="transmembrane region" description="Helical" evidence="13">
    <location>
        <begin position="46"/>
        <end position="71"/>
    </location>
</feature>
<dbReference type="GO" id="GO:0006508">
    <property type="term" value="P:proteolysis"/>
    <property type="evidence" value="ECO:0007669"/>
    <property type="project" value="UniProtKB-KW"/>
</dbReference>